<evidence type="ECO:0000313" key="1">
    <source>
        <dbReference type="EMBL" id="KAK7268083.1"/>
    </source>
</evidence>
<comment type="caution">
    <text evidence="1">The sequence shown here is derived from an EMBL/GenBank/DDBJ whole genome shotgun (WGS) entry which is preliminary data.</text>
</comment>
<sequence length="120" mass="13868">MDYRMEISTWTRHGCGWKRTPYGWVWIGDSQIVIPDPEHRLCRVNLGPLLGQVSVRGYRDYEEKVRCEAQKIASASTRMQWVPKNGGPAAIAVEPFSGVKKECKEDRVLHPIVFIRKSRR</sequence>
<gene>
    <name evidence="1" type="ORF">RIF29_20769</name>
</gene>
<organism evidence="1 2">
    <name type="scientific">Crotalaria pallida</name>
    <name type="common">Smooth rattlebox</name>
    <name type="synonym">Crotalaria striata</name>
    <dbReference type="NCBI Taxonomy" id="3830"/>
    <lineage>
        <taxon>Eukaryota</taxon>
        <taxon>Viridiplantae</taxon>
        <taxon>Streptophyta</taxon>
        <taxon>Embryophyta</taxon>
        <taxon>Tracheophyta</taxon>
        <taxon>Spermatophyta</taxon>
        <taxon>Magnoliopsida</taxon>
        <taxon>eudicotyledons</taxon>
        <taxon>Gunneridae</taxon>
        <taxon>Pentapetalae</taxon>
        <taxon>rosids</taxon>
        <taxon>fabids</taxon>
        <taxon>Fabales</taxon>
        <taxon>Fabaceae</taxon>
        <taxon>Papilionoideae</taxon>
        <taxon>50 kb inversion clade</taxon>
        <taxon>genistoids sensu lato</taxon>
        <taxon>core genistoids</taxon>
        <taxon>Crotalarieae</taxon>
        <taxon>Crotalaria</taxon>
    </lineage>
</organism>
<accession>A0AAN9FAA7</accession>
<dbReference type="AlphaFoldDB" id="A0AAN9FAA7"/>
<reference evidence="1 2" key="1">
    <citation type="submission" date="2024-01" db="EMBL/GenBank/DDBJ databases">
        <title>The genomes of 5 underutilized Papilionoideae crops provide insights into root nodulation and disease resistanc.</title>
        <authorList>
            <person name="Yuan L."/>
        </authorList>
    </citation>
    <scope>NUCLEOTIDE SEQUENCE [LARGE SCALE GENOMIC DNA]</scope>
    <source>
        <strain evidence="1">ZHUSHIDOU_FW_LH</strain>
        <tissue evidence="1">Leaf</tissue>
    </source>
</reference>
<evidence type="ECO:0000313" key="2">
    <source>
        <dbReference type="Proteomes" id="UP001372338"/>
    </source>
</evidence>
<dbReference type="EMBL" id="JAYWIO010000004">
    <property type="protein sequence ID" value="KAK7268083.1"/>
    <property type="molecule type" value="Genomic_DNA"/>
</dbReference>
<keyword evidence="2" id="KW-1185">Reference proteome</keyword>
<dbReference type="Proteomes" id="UP001372338">
    <property type="component" value="Unassembled WGS sequence"/>
</dbReference>
<name>A0AAN9FAA7_CROPI</name>
<proteinExistence type="predicted"/>
<protein>
    <submittedName>
        <fullName evidence="1">Uncharacterized protein</fullName>
    </submittedName>
</protein>